<dbReference type="InterPro" id="IPR045687">
    <property type="entry name" value="PIGG/GPI7_C"/>
</dbReference>
<evidence type="ECO:0000256" key="3">
    <source>
        <dbReference type="ARBA" id="ARBA00005315"/>
    </source>
</evidence>
<keyword evidence="9 12" id="KW-0472">Membrane</keyword>
<keyword evidence="10" id="KW-0325">Glycoprotein</keyword>
<evidence type="ECO:0000256" key="12">
    <source>
        <dbReference type="SAM" id="Phobius"/>
    </source>
</evidence>
<dbReference type="EMBL" id="JAOYFB010000036">
    <property type="protein sequence ID" value="KAK4018828.1"/>
    <property type="molecule type" value="Genomic_DNA"/>
</dbReference>
<comment type="caution">
    <text evidence="14">The sequence shown here is derived from an EMBL/GenBank/DDBJ whole genome shotgun (WGS) entry which is preliminary data.</text>
</comment>
<feature type="transmembrane region" description="Helical" evidence="12">
    <location>
        <begin position="963"/>
        <end position="983"/>
    </location>
</feature>
<dbReference type="Gene3D" id="3.40.720.10">
    <property type="entry name" value="Alkaline Phosphatase, subunit A"/>
    <property type="match status" value="1"/>
</dbReference>
<comment type="pathway">
    <text evidence="2">Glycolipid biosynthesis; glycosylphosphatidylinositol-anchor biosynthesis.</text>
</comment>
<evidence type="ECO:0000256" key="9">
    <source>
        <dbReference type="ARBA" id="ARBA00023136"/>
    </source>
</evidence>
<evidence type="ECO:0000256" key="4">
    <source>
        <dbReference type="ARBA" id="ARBA00022502"/>
    </source>
</evidence>
<feature type="region of interest" description="Disordered" evidence="11">
    <location>
        <begin position="349"/>
        <end position="377"/>
    </location>
</feature>
<evidence type="ECO:0000256" key="11">
    <source>
        <dbReference type="SAM" id="MobiDB-lite"/>
    </source>
</evidence>
<dbReference type="Proteomes" id="UP001234178">
    <property type="component" value="Unassembled WGS sequence"/>
</dbReference>
<dbReference type="Pfam" id="PF15279">
    <property type="entry name" value="SOBP"/>
    <property type="match status" value="1"/>
</dbReference>
<feature type="transmembrane region" description="Helical" evidence="12">
    <location>
        <begin position="1321"/>
        <end position="1338"/>
    </location>
</feature>
<evidence type="ECO:0000256" key="6">
    <source>
        <dbReference type="ARBA" id="ARBA00022692"/>
    </source>
</evidence>
<dbReference type="InterPro" id="IPR017850">
    <property type="entry name" value="Alkaline_phosphatase_core_sf"/>
</dbReference>
<dbReference type="InterPro" id="IPR026092">
    <property type="entry name" value="RAI2/SOBP"/>
</dbReference>
<feature type="transmembrane region" description="Helical" evidence="12">
    <location>
        <begin position="1112"/>
        <end position="1131"/>
    </location>
</feature>
<sequence length="1339" mass="150092">MIGDPCCILKGIRSRRELLSWDGSNSSSSTNQPSNSPTDLPVTLSSVNLLHPEGNCSWCGQSEIGDGGVRGHVEGSGPAKIFCSEICFSQCRRAAFKRAKVCDWCKHVRHTVTYVDLHDGQRQLQFCTDKCRNQYKMRIFCAEASSLGVRSCTTPGPKSATSPGTSIDLKEQSTGILITPDLWLSDCELDKPFTVKLECNEDTELASVDSEPEQQSCEVPLNLVHSSRRDDQSIKRNSNLVEIPETPLSKKGKSHRKHHSSSRQYKTTVHSRNMIPPPTPALPSTAWPSSFPYPPQMVPSYILQSQFLALNRSLKPLKNPNLHSDNPEDEVVKPAIEPDKTPFEAILEKPLTPDVKSPIEDERTTERSDPVNLKPQTDNNSILAQELPPNFVVLRIPYLVPLPIPVPIPIPLNIHEKSIINTYGYGIPVSVNAKRTLNPWNSESDRGMTRISTSQFTNSQFAIRNRNSKVGQTALGSRNSQWQDSQVSIRNSQLRKSLLASRNRAELVLGQLPNIALSRTKSSSNWDSSLPQELNGLSLNPKHLYTPKLSKLVLIVIDALRADFILGDNIQFMPFLSDLHDKGLACTYLARAHTPTVTLPRIKALVTGNVPGFADVIFNLGSPQINEDNILDQLATHGHKIVFYGDDTWLKLFPQKFVRSEGTTSFFVNDFKEVDNNVTRHLNFELNQTDWSVMILHYLGLDHIGHVSGPRSLLVPEKLREMDDVIKKIHQQFIEKNTAIIVCGDHGMSDSGSHGGSSKAEVEIPLTFMMEGCKPDLKSDFSNHLQIDLAPTMAVLMGVPIPSNNLGSILPGALGNFEHTQKLYAAYANARNIYLQFERNTENPVYQRAVKLYQDWLTNNATKNENEIMDLFLKAAEEMSNSSVENLAQFDLYSMILGIVLSFQLLLISAIECQRLVNWQPTRFVYSFVIVTGVFFTICHVLTCLMIDNESGICLNGHVPVVYSLGLSLLILLLFVTNCHLLFNRTEFRLKKLGSVAEIFLLSGSLLHAFSLGASSFVEEEHQTYYYFINTLALLLMYGSTRRRESVLSLIGFMGLVRISRCWNQTGDKWINEPDVKEWLNTAANRTYLTISSVIGATGIFCWIYSNLKLSLLQVIATCVGLCATLAYRAALGSFLFYYPQSTGIAEAFVTYISVIFIAISSRERSSSLVTIWIVLTSLLKRPHNLILTWMHLLQYSLIRPHLVAQLHPFYKNLAHYWIGMTWYFQEGNGNNLSRIDLASGYVGLPNYNMFAVGFLLSCATFSGPILALLLDIHRQNLESKGKTHMYGFICSRMLITLIFSLIVTSLRFHLFVWTVFSPKLLYEGALSIFQLAILLLVQ</sequence>
<name>A0ABR0A103_9CRUS</name>
<dbReference type="InterPro" id="IPR037674">
    <property type="entry name" value="PIG-G_N"/>
</dbReference>
<feature type="transmembrane region" description="Helical" evidence="12">
    <location>
        <begin position="1294"/>
        <end position="1315"/>
    </location>
</feature>
<evidence type="ECO:0000256" key="7">
    <source>
        <dbReference type="ARBA" id="ARBA00022824"/>
    </source>
</evidence>
<feature type="region of interest" description="Disordered" evidence="11">
    <location>
        <begin position="227"/>
        <end position="278"/>
    </location>
</feature>
<comment type="similarity">
    <text evidence="3">Belongs to the PIGG/PIGN/PIGO family. PIGG subfamily.</text>
</comment>
<comment type="subcellular location">
    <subcellularLocation>
        <location evidence="1">Endoplasmic reticulum membrane</location>
        <topology evidence="1">Multi-pass membrane protein</topology>
    </subcellularLocation>
</comment>
<dbReference type="Pfam" id="PF19316">
    <property type="entry name" value="PIGO_PIGG"/>
    <property type="match status" value="2"/>
</dbReference>
<feature type="transmembrane region" description="Helical" evidence="12">
    <location>
        <begin position="1086"/>
        <end position="1105"/>
    </location>
</feature>
<evidence type="ECO:0000313" key="15">
    <source>
        <dbReference type="Proteomes" id="UP001234178"/>
    </source>
</evidence>
<evidence type="ECO:0000256" key="10">
    <source>
        <dbReference type="ARBA" id="ARBA00023180"/>
    </source>
</evidence>
<keyword evidence="7" id="KW-0256">Endoplasmic reticulum</keyword>
<feature type="compositionally biased region" description="Basic and acidic residues" evidence="11">
    <location>
        <begin position="357"/>
        <end position="369"/>
    </location>
</feature>
<organism evidence="14 15">
    <name type="scientific">Daphnia magna</name>
    <dbReference type="NCBI Taxonomy" id="35525"/>
    <lineage>
        <taxon>Eukaryota</taxon>
        <taxon>Metazoa</taxon>
        <taxon>Ecdysozoa</taxon>
        <taxon>Arthropoda</taxon>
        <taxon>Crustacea</taxon>
        <taxon>Branchiopoda</taxon>
        <taxon>Diplostraca</taxon>
        <taxon>Cladocera</taxon>
        <taxon>Anomopoda</taxon>
        <taxon>Daphniidae</taxon>
        <taxon>Daphnia</taxon>
    </lineage>
</organism>
<evidence type="ECO:0000256" key="2">
    <source>
        <dbReference type="ARBA" id="ARBA00004687"/>
    </source>
</evidence>
<feature type="transmembrane region" description="Helical" evidence="12">
    <location>
        <begin position="923"/>
        <end position="943"/>
    </location>
</feature>
<dbReference type="InterPro" id="IPR039527">
    <property type="entry name" value="PIGG/GPI7"/>
</dbReference>
<keyword evidence="8 12" id="KW-1133">Transmembrane helix</keyword>
<feature type="domain" description="GPI ethanolamine phosphate transferase 2 C-terminal" evidence="13">
    <location>
        <begin position="1166"/>
        <end position="1332"/>
    </location>
</feature>
<evidence type="ECO:0000256" key="1">
    <source>
        <dbReference type="ARBA" id="ARBA00004477"/>
    </source>
</evidence>
<keyword evidence="5" id="KW-0808">Transferase</keyword>
<keyword evidence="15" id="KW-1185">Reference proteome</keyword>
<dbReference type="PANTHER" id="PTHR23072">
    <property type="entry name" value="PHOSPHATIDYLINOSITOL GLYCAN-RELATED"/>
    <property type="match status" value="1"/>
</dbReference>
<feature type="domain" description="GPI ethanolamine phosphate transferase 2 C-terminal" evidence="13">
    <location>
        <begin position="982"/>
        <end position="1126"/>
    </location>
</feature>
<dbReference type="CDD" id="cd16024">
    <property type="entry name" value="GPI_EPT_2"/>
    <property type="match status" value="1"/>
</dbReference>
<accession>A0ABR0A103</accession>
<proteinExistence type="inferred from homology"/>
<evidence type="ECO:0000256" key="8">
    <source>
        <dbReference type="ARBA" id="ARBA00022989"/>
    </source>
</evidence>
<keyword evidence="4" id="KW-0337">GPI-anchor biosynthesis</keyword>
<evidence type="ECO:0000259" key="13">
    <source>
        <dbReference type="Pfam" id="PF19316"/>
    </source>
</evidence>
<feature type="transmembrane region" description="Helical" evidence="12">
    <location>
        <begin position="892"/>
        <end position="911"/>
    </location>
</feature>
<reference evidence="14 15" key="1">
    <citation type="journal article" date="2023" name="Nucleic Acids Res.">
        <title>The hologenome of Daphnia magna reveals possible DNA methylation and microbiome-mediated evolution of the host genome.</title>
        <authorList>
            <person name="Chaturvedi A."/>
            <person name="Li X."/>
            <person name="Dhandapani V."/>
            <person name="Marshall H."/>
            <person name="Kissane S."/>
            <person name="Cuenca-Cambronero M."/>
            <person name="Asole G."/>
            <person name="Calvet F."/>
            <person name="Ruiz-Romero M."/>
            <person name="Marangio P."/>
            <person name="Guigo R."/>
            <person name="Rago D."/>
            <person name="Mirbahai L."/>
            <person name="Eastwood N."/>
            <person name="Colbourne J.K."/>
            <person name="Zhou J."/>
            <person name="Mallon E."/>
            <person name="Orsini L."/>
        </authorList>
    </citation>
    <scope>NUCLEOTIDE SEQUENCE [LARGE SCALE GENOMIC DNA]</scope>
    <source>
        <strain evidence="14">LRV0_1</strain>
    </source>
</reference>
<feature type="transmembrane region" description="Helical" evidence="12">
    <location>
        <begin position="1137"/>
        <end position="1160"/>
    </location>
</feature>
<feature type="compositionally biased region" description="Basic residues" evidence="11">
    <location>
        <begin position="250"/>
        <end position="261"/>
    </location>
</feature>
<dbReference type="PANTHER" id="PTHR23072:SF0">
    <property type="entry name" value="GPI ETHANOLAMINE PHOSPHATE TRANSFERASE 2"/>
    <property type="match status" value="1"/>
</dbReference>
<gene>
    <name evidence="14" type="ORF">OUZ56_000868</name>
</gene>
<feature type="transmembrane region" description="Helical" evidence="12">
    <location>
        <begin position="995"/>
        <end position="1018"/>
    </location>
</feature>
<keyword evidence="6 12" id="KW-0812">Transmembrane</keyword>
<protein>
    <recommendedName>
        <fullName evidence="13">GPI ethanolamine phosphate transferase 2 C-terminal domain-containing protein</fullName>
    </recommendedName>
</protein>
<dbReference type="Pfam" id="PF01663">
    <property type="entry name" value="Phosphodiest"/>
    <property type="match status" value="2"/>
</dbReference>
<evidence type="ECO:0000313" key="14">
    <source>
        <dbReference type="EMBL" id="KAK4018828.1"/>
    </source>
</evidence>
<feature type="transmembrane region" description="Helical" evidence="12">
    <location>
        <begin position="1172"/>
        <end position="1193"/>
    </location>
</feature>
<dbReference type="InterPro" id="IPR002591">
    <property type="entry name" value="Phosphodiest/P_Trfase"/>
</dbReference>
<evidence type="ECO:0000256" key="5">
    <source>
        <dbReference type="ARBA" id="ARBA00022679"/>
    </source>
</evidence>
<dbReference type="SUPFAM" id="SSF53649">
    <property type="entry name" value="Alkaline phosphatase-like"/>
    <property type="match status" value="1"/>
</dbReference>
<feature type="transmembrane region" description="Helical" evidence="12">
    <location>
        <begin position="1250"/>
        <end position="1273"/>
    </location>
</feature>